<dbReference type="Pfam" id="PF21788">
    <property type="entry name" value="TNP-like_GBD"/>
    <property type="match status" value="1"/>
</dbReference>
<organism evidence="5 6">
    <name type="scientific">Strongylocentrotus purpuratus</name>
    <name type="common">Purple sea urchin</name>
    <dbReference type="NCBI Taxonomy" id="7668"/>
    <lineage>
        <taxon>Eukaryota</taxon>
        <taxon>Metazoa</taxon>
        <taxon>Echinodermata</taxon>
        <taxon>Eleutherozoa</taxon>
        <taxon>Echinozoa</taxon>
        <taxon>Echinoidea</taxon>
        <taxon>Euechinoidea</taxon>
        <taxon>Echinacea</taxon>
        <taxon>Camarodonta</taxon>
        <taxon>Echinidea</taxon>
        <taxon>Strongylocentrotidae</taxon>
        <taxon>Strongylocentrotus</taxon>
    </lineage>
</organism>
<dbReference type="EnsemblMetazoa" id="XM_011682257">
    <property type="protein sequence ID" value="XP_011680559"/>
    <property type="gene ID" value="LOC100893587"/>
</dbReference>
<protein>
    <submittedName>
        <fullName evidence="5">Uncharacterized protein</fullName>
    </submittedName>
</protein>
<sequence>MMASRHGELLKQYCRLCGTKTAIADNRNPYKKEAFERTIQEALHIDTKEEDGDVFPPFICLTCERKLARFKLLKRKKKVFTVNIPLREFKQHDDTCEMCKEVDGIAPTPNVVKAGMEAAEEYGLSFSKQHDRILIFSVIVKEHNVCVPKSIAIFEDRTWEVAFVGKKVAPSANILHGIPLLLDEESVKGLVRSVAESKVCVGNKDFVDFLKNKNIRGYVVDTNSEETVRSINCKLVAEDNGKCSVCSIQRSDLLSMKNRNRLSSPMKARVSSKAKLQSLSKKQLISRARNIQKDRMKVKSSQRRLQDKIRKMFREESVPVGDTEEIEKMVKGAAGVIEENLVDKSAQKLLWEEQTKALKTGDRRQMRWHPSVIRWAIAVHSKSPAAYKLIKDSKFLILPAIGTLTKYTHYTQPKTGVHHDMIQQTIKEMNLKHEFQRNVSLICDEMKTKSGIVYSSSTGELIGFVDVGSINNELRAFEKRLKEDTDELASHAFMIMVRGLFSPAKQAVALFPTSSLRSGEIYDCVMKTVLAVETAGLKVRVVVADGASCNRKFFRICTDDVHGYYTINPADQDRKIYFFCDVPHLLKTARNNLENSGFNRKSRNLQFGEKHMRWTHLIQLYEWDCTSDLRLLPRLSHEHLYLNPSLRMRVKLATQVLSKSVANALKLRSDNTGDTSTDGTRQFVEMFNKFFDCLNVSTASEGQRKRNPNLLPYRDVDDSRFEWLRDVFLQYLSDWEKAIADSPNLSAIERERRCISKETRDGLRITVNSFVELTKELLVEEGVQYVLSEKFSQDPIEEYFSKQRGAGGSNDNPTIQQVANNMLTLQVAGAAVKASKYGNVTKSDGTDDVQGLPLPKRKRHVGNMEHGSKKRK</sequence>
<dbReference type="OMA" id="ECHCASI"/>
<dbReference type="Pfam" id="PF21787">
    <property type="entry name" value="TNP-like_RNaseH_N"/>
    <property type="match status" value="1"/>
</dbReference>
<dbReference type="InterPro" id="IPR048366">
    <property type="entry name" value="TNP-like_GBD"/>
</dbReference>
<feature type="domain" description="Transposable element P transposase-like RNase H C-terminal" evidence="4">
    <location>
        <begin position="790"/>
        <end position="817"/>
    </location>
</feature>
<name>A0A7M7HIQ9_STRPU</name>
<evidence type="ECO:0000259" key="2">
    <source>
        <dbReference type="Pfam" id="PF21787"/>
    </source>
</evidence>
<proteinExistence type="predicted"/>
<dbReference type="InParanoid" id="A0A7M7HIQ9"/>
<evidence type="ECO:0000259" key="4">
    <source>
        <dbReference type="Pfam" id="PF21789"/>
    </source>
</evidence>
<feature type="region of interest" description="Disordered" evidence="1">
    <location>
        <begin position="837"/>
        <end position="872"/>
    </location>
</feature>
<evidence type="ECO:0000313" key="6">
    <source>
        <dbReference type="Proteomes" id="UP000007110"/>
    </source>
</evidence>
<dbReference type="OrthoDB" id="2441813at2759"/>
<dbReference type="InterPro" id="IPR048367">
    <property type="entry name" value="TNP-like_RNaseH_C"/>
</dbReference>
<accession>A0A7M7HIQ9</accession>
<evidence type="ECO:0000259" key="3">
    <source>
        <dbReference type="Pfam" id="PF21788"/>
    </source>
</evidence>
<keyword evidence="6" id="KW-1185">Reference proteome</keyword>
<dbReference type="RefSeq" id="XP_011680559.1">
    <property type="nucleotide sequence ID" value="XM_011682257.2"/>
</dbReference>
<dbReference type="KEGG" id="spu:100893587"/>
<evidence type="ECO:0000256" key="1">
    <source>
        <dbReference type="SAM" id="MobiDB-lite"/>
    </source>
</evidence>
<reference evidence="6" key="1">
    <citation type="submission" date="2015-02" db="EMBL/GenBank/DDBJ databases">
        <title>Genome sequencing for Strongylocentrotus purpuratus.</title>
        <authorList>
            <person name="Murali S."/>
            <person name="Liu Y."/>
            <person name="Vee V."/>
            <person name="English A."/>
            <person name="Wang M."/>
            <person name="Skinner E."/>
            <person name="Han Y."/>
            <person name="Muzny D.M."/>
            <person name="Worley K.C."/>
            <person name="Gibbs R.A."/>
        </authorList>
    </citation>
    <scope>NUCLEOTIDE SEQUENCE</scope>
</reference>
<evidence type="ECO:0000313" key="5">
    <source>
        <dbReference type="EnsemblMetazoa" id="XP_011680559"/>
    </source>
</evidence>
<dbReference type="GeneID" id="100893587"/>
<dbReference type="Proteomes" id="UP000007110">
    <property type="component" value="Unassembled WGS sequence"/>
</dbReference>
<reference evidence="5" key="2">
    <citation type="submission" date="2021-01" db="UniProtKB">
        <authorList>
            <consortium name="EnsemblMetazoa"/>
        </authorList>
    </citation>
    <scope>IDENTIFICATION</scope>
</reference>
<feature type="domain" description="Transposable element P transposase-like GTP-binding insertion" evidence="3">
    <location>
        <begin position="584"/>
        <end position="700"/>
    </location>
</feature>
<dbReference type="AlphaFoldDB" id="A0A7M7HIQ9"/>
<dbReference type="InterPro" id="IPR048365">
    <property type="entry name" value="TNP-like_RNaseH_N"/>
</dbReference>
<dbReference type="Pfam" id="PF21789">
    <property type="entry name" value="TNP-like_RNaseH_C"/>
    <property type="match status" value="1"/>
</dbReference>
<feature type="compositionally biased region" description="Basic and acidic residues" evidence="1">
    <location>
        <begin position="862"/>
        <end position="872"/>
    </location>
</feature>
<feature type="domain" description="Transposable element P transposase-like RNase H" evidence="2">
    <location>
        <begin position="414"/>
        <end position="555"/>
    </location>
</feature>